<reference evidence="2" key="1">
    <citation type="submission" date="2020-05" db="EMBL/GenBank/DDBJ databases">
        <title>Mycena genomes resolve the evolution of fungal bioluminescence.</title>
        <authorList>
            <person name="Tsai I.J."/>
        </authorList>
    </citation>
    <scope>NUCLEOTIDE SEQUENCE</scope>
    <source>
        <strain evidence="2">160909Yilan</strain>
    </source>
</reference>
<feature type="region of interest" description="Disordered" evidence="1">
    <location>
        <begin position="1"/>
        <end position="31"/>
    </location>
</feature>
<evidence type="ECO:0000313" key="2">
    <source>
        <dbReference type="EMBL" id="KAF7370644.1"/>
    </source>
</evidence>
<name>A0A8H7DCQ2_9AGAR</name>
<dbReference type="Proteomes" id="UP000623467">
    <property type="component" value="Unassembled WGS sequence"/>
</dbReference>
<sequence>MREGNGRAHTTSGRGRHDERTRAPPARGNHGKCLRCRHRVTARPLRPIYDDIPPLAYQGPVAQRVIAPSAIPHHGEGRGSNPAAGPPFFAPPPFLEPKFGPKIWGVFRADRARRSRPFRAPAAPERLTRLLRQRPPARPVLPTVYAVAPACRPPVEHQTTPIPGAKIWLQGPIRPPLTVSLVGSQSPWGTGTCIFCEARVAQSSIFRPACQRPGWAVFFG</sequence>
<dbReference type="AlphaFoldDB" id="A0A8H7DCQ2"/>
<evidence type="ECO:0000313" key="3">
    <source>
        <dbReference type="Proteomes" id="UP000623467"/>
    </source>
</evidence>
<evidence type="ECO:0000256" key="1">
    <source>
        <dbReference type="SAM" id="MobiDB-lite"/>
    </source>
</evidence>
<dbReference type="EMBL" id="JACAZH010000004">
    <property type="protein sequence ID" value="KAF7370644.1"/>
    <property type="molecule type" value="Genomic_DNA"/>
</dbReference>
<gene>
    <name evidence="2" type="ORF">MSAN_00697400</name>
</gene>
<protein>
    <submittedName>
        <fullName evidence="2">Uncharacterized protein</fullName>
    </submittedName>
</protein>
<accession>A0A8H7DCQ2</accession>
<keyword evidence="3" id="KW-1185">Reference proteome</keyword>
<organism evidence="2 3">
    <name type="scientific">Mycena sanguinolenta</name>
    <dbReference type="NCBI Taxonomy" id="230812"/>
    <lineage>
        <taxon>Eukaryota</taxon>
        <taxon>Fungi</taxon>
        <taxon>Dikarya</taxon>
        <taxon>Basidiomycota</taxon>
        <taxon>Agaricomycotina</taxon>
        <taxon>Agaricomycetes</taxon>
        <taxon>Agaricomycetidae</taxon>
        <taxon>Agaricales</taxon>
        <taxon>Marasmiineae</taxon>
        <taxon>Mycenaceae</taxon>
        <taxon>Mycena</taxon>
    </lineage>
</organism>
<comment type="caution">
    <text evidence="2">The sequence shown here is derived from an EMBL/GenBank/DDBJ whole genome shotgun (WGS) entry which is preliminary data.</text>
</comment>
<proteinExistence type="predicted"/>